<dbReference type="NCBIfam" id="TIGR00066">
    <property type="entry name" value="g_glut_trans"/>
    <property type="match status" value="1"/>
</dbReference>
<dbReference type="SUPFAM" id="SSF56235">
    <property type="entry name" value="N-terminal nucleophile aminohydrolases (Ntn hydrolases)"/>
    <property type="match status" value="1"/>
</dbReference>
<dbReference type="Proteomes" id="UP000824540">
    <property type="component" value="Unassembled WGS sequence"/>
</dbReference>
<dbReference type="EC" id="3.4.19.13" evidence="6"/>
<dbReference type="EMBL" id="JAFBMS010000130">
    <property type="protein sequence ID" value="KAG9335039.1"/>
    <property type="molecule type" value="Genomic_DNA"/>
</dbReference>
<keyword evidence="6" id="KW-0378">Hydrolase</keyword>
<dbReference type="OrthoDB" id="1081007at2759"/>
<comment type="caution">
    <text evidence="7">The sequence shown here is derived from an EMBL/GenBank/DDBJ whole genome shotgun (WGS) entry which is preliminary data.</text>
</comment>
<dbReference type="InterPro" id="IPR043137">
    <property type="entry name" value="GGT_ssub_C"/>
</dbReference>
<feature type="transmembrane region" description="Helical" evidence="6">
    <location>
        <begin position="36"/>
        <end position="58"/>
    </location>
</feature>
<keyword evidence="3" id="KW-1202">Platelet aggregation activating toxin</keyword>
<comment type="catalytic activity">
    <reaction evidence="6">
        <text>an N-terminal (5-L-glutamyl)-[peptide] + an alpha-amino acid = 5-L-glutamyl amino acid + an N-terminal L-alpha-aminoacyl-[peptide]</text>
        <dbReference type="Rhea" id="RHEA:23904"/>
        <dbReference type="Rhea" id="RHEA-COMP:9780"/>
        <dbReference type="Rhea" id="RHEA-COMP:9795"/>
        <dbReference type="ChEBI" id="CHEBI:77644"/>
        <dbReference type="ChEBI" id="CHEBI:78597"/>
        <dbReference type="ChEBI" id="CHEBI:78599"/>
        <dbReference type="ChEBI" id="CHEBI:78608"/>
        <dbReference type="EC" id="2.3.2.2"/>
    </reaction>
</comment>
<feature type="active site" description="Nucleophile" evidence="4">
    <location>
        <position position="416"/>
    </location>
</feature>
<comment type="function">
    <text evidence="6">Cleaves the gamma-glutamyl peptide bond of glutathione and glutathione conjugates.</text>
</comment>
<evidence type="ECO:0000256" key="6">
    <source>
        <dbReference type="RuleBase" id="RU368068"/>
    </source>
</evidence>
<keyword evidence="6" id="KW-0472">Membrane</keyword>
<feature type="binding site" evidence="5">
    <location>
        <position position="509"/>
    </location>
    <ligand>
        <name>L-glutamate</name>
        <dbReference type="ChEBI" id="CHEBI:29985"/>
    </ligand>
</feature>
<organism evidence="7 8">
    <name type="scientific">Albula glossodonta</name>
    <name type="common">roundjaw bonefish</name>
    <dbReference type="NCBI Taxonomy" id="121402"/>
    <lineage>
        <taxon>Eukaryota</taxon>
        <taxon>Metazoa</taxon>
        <taxon>Chordata</taxon>
        <taxon>Craniata</taxon>
        <taxon>Vertebrata</taxon>
        <taxon>Euteleostomi</taxon>
        <taxon>Actinopterygii</taxon>
        <taxon>Neopterygii</taxon>
        <taxon>Teleostei</taxon>
        <taxon>Albuliformes</taxon>
        <taxon>Albulidae</taxon>
        <taxon>Albula</taxon>
    </lineage>
</organism>
<dbReference type="Gene3D" id="3.60.20.40">
    <property type="match status" value="1"/>
</dbReference>
<keyword evidence="6" id="KW-1133">Transmembrane helix</keyword>
<dbReference type="PANTHER" id="PTHR11686:SF56">
    <property type="entry name" value="GLUTATHIONE HYDROLASE 1 PROENZYME-RELATED"/>
    <property type="match status" value="1"/>
</dbReference>
<accession>A0A8T2N3M3</accession>
<dbReference type="PANTHER" id="PTHR11686">
    <property type="entry name" value="GAMMA GLUTAMYL TRANSPEPTIDASE"/>
    <property type="match status" value="1"/>
</dbReference>
<feature type="binding site" evidence="5">
    <location>
        <begin position="486"/>
        <end position="487"/>
    </location>
    <ligand>
        <name>L-glutamate</name>
        <dbReference type="ChEBI" id="CHEBI:29985"/>
    </ligand>
</feature>
<reference evidence="7" key="1">
    <citation type="thesis" date="2021" institute="BYU ScholarsArchive" country="Provo, UT, USA">
        <title>Applications of and Algorithms for Genome Assembly and Genomic Analyses with an Emphasis on Marine Teleosts.</title>
        <authorList>
            <person name="Pickett B.D."/>
        </authorList>
    </citation>
    <scope>NUCLEOTIDE SEQUENCE</scope>
    <source>
        <strain evidence="7">HI-2016</strain>
    </source>
</reference>
<comment type="catalytic activity">
    <reaction evidence="6">
        <text>an S-substituted glutathione + H2O = an S-substituted L-cysteinylglycine + L-glutamate</text>
        <dbReference type="Rhea" id="RHEA:59468"/>
        <dbReference type="ChEBI" id="CHEBI:15377"/>
        <dbReference type="ChEBI" id="CHEBI:29985"/>
        <dbReference type="ChEBI" id="CHEBI:90779"/>
        <dbReference type="ChEBI" id="CHEBI:143103"/>
        <dbReference type="EC" id="3.4.19.13"/>
    </reaction>
</comment>
<feature type="binding site" evidence="5">
    <location>
        <position position="458"/>
    </location>
    <ligand>
        <name>L-glutamate</name>
        <dbReference type="ChEBI" id="CHEBI:29985"/>
    </ligand>
</feature>
<evidence type="ECO:0000256" key="5">
    <source>
        <dbReference type="PIRSR" id="PIRSR600101-2"/>
    </source>
</evidence>
<dbReference type="InterPro" id="IPR000101">
    <property type="entry name" value="GGT_peptidase"/>
</dbReference>
<dbReference type="GO" id="GO:0031179">
    <property type="term" value="P:peptide modification"/>
    <property type="evidence" value="ECO:0007669"/>
    <property type="project" value="TreeGrafter"/>
</dbReference>
<dbReference type="InterPro" id="IPR029055">
    <property type="entry name" value="Ntn_hydrolases_N"/>
</dbReference>
<comment type="catalytic activity">
    <reaction evidence="6">
        <text>glutathione + H2O = L-cysteinylglycine + L-glutamate</text>
        <dbReference type="Rhea" id="RHEA:28807"/>
        <dbReference type="ChEBI" id="CHEBI:15377"/>
        <dbReference type="ChEBI" id="CHEBI:29985"/>
        <dbReference type="ChEBI" id="CHEBI:57925"/>
        <dbReference type="ChEBI" id="CHEBI:61694"/>
        <dbReference type="EC" id="3.4.19.13"/>
    </reaction>
</comment>
<gene>
    <name evidence="7" type="ORF">JZ751_005713</name>
</gene>
<comment type="subcellular location">
    <subcellularLocation>
        <location evidence="6">Membrane</location>
        <topology evidence="6">Single-pass type II membrane protein</topology>
    </subcellularLocation>
</comment>
<dbReference type="GO" id="GO:0103068">
    <property type="term" value="F:leukotriene C4 gamma-glutamyl transferase activity"/>
    <property type="evidence" value="ECO:0007669"/>
    <property type="project" value="UniProtKB-EC"/>
</dbReference>
<dbReference type="EC" id="2.3.2.2" evidence="6"/>
<keyword evidence="6" id="KW-0812">Transmembrane</keyword>
<dbReference type="Pfam" id="PF01019">
    <property type="entry name" value="G_glu_transpept"/>
    <property type="match status" value="1"/>
</dbReference>
<keyword evidence="2" id="KW-0325">Glycoprotein</keyword>
<comment type="similarity">
    <text evidence="1">Belongs to the gamma-glutamyltransferase family.</text>
</comment>
<dbReference type="InterPro" id="IPR043138">
    <property type="entry name" value="GGT_lsub"/>
</dbReference>
<dbReference type="InterPro" id="IPR055262">
    <property type="entry name" value="GGT_CS"/>
</dbReference>
<evidence type="ECO:0000256" key="3">
    <source>
        <dbReference type="ARBA" id="ARBA00084097"/>
    </source>
</evidence>
<evidence type="ECO:0000256" key="2">
    <source>
        <dbReference type="ARBA" id="ARBA00023180"/>
    </source>
</evidence>
<dbReference type="GO" id="GO:0036374">
    <property type="term" value="F:glutathione hydrolase activity"/>
    <property type="evidence" value="ECO:0007669"/>
    <property type="project" value="UniProtKB-UniRule"/>
</dbReference>
<dbReference type="GO" id="GO:0005886">
    <property type="term" value="C:plasma membrane"/>
    <property type="evidence" value="ECO:0007669"/>
    <property type="project" value="TreeGrafter"/>
</dbReference>
<dbReference type="GO" id="GO:0050727">
    <property type="term" value="P:regulation of inflammatory response"/>
    <property type="evidence" value="ECO:0007669"/>
    <property type="project" value="TreeGrafter"/>
</dbReference>
<evidence type="ECO:0000256" key="1">
    <source>
        <dbReference type="ARBA" id="ARBA00009381"/>
    </source>
</evidence>
<keyword evidence="3" id="KW-1199">Hemostasis impairing toxin</keyword>
<protein>
    <recommendedName>
        <fullName evidence="6">Glutathione hydrolase</fullName>
        <ecNumber evidence="6">2.3.2.2</ecNumber>
        <ecNumber evidence="6">3.4.19.13</ecNumber>
    </recommendedName>
    <alternativeName>
        <fullName evidence="6">Gamma-glutamyltransferase</fullName>
    </alternativeName>
    <alternativeName>
        <fullName evidence="6">Gamma-glutamyltranspeptidase</fullName>
    </alternativeName>
</protein>
<dbReference type="AlphaFoldDB" id="A0A8T2N3M3"/>
<dbReference type="PROSITE" id="PS00462">
    <property type="entry name" value="G_GLU_TRANSPEPTIDASE"/>
    <property type="match status" value="1"/>
</dbReference>
<evidence type="ECO:0000313" key="7">
    <source>
        <dbReference type="EMBL" id="KAG9335039.1"/>
    </source>
</evidence>
<proteinExistence type="inferred from homology"/>
<comment type="pathway">
    <text evidence="6">Sulfur metabolism; glutathione metabolism.</text>
</comment>
<keyword evidence="8" id="KW-1185">Reference proteome</keyword>
<name>A0A8T2N3M3_9TELE</name>
<keyword evidence="3" id="KW-0800">Toxin</keyword>
<feature type="binding site" evidence="5">
    <location>
        <position position="140"/>
    </location>
    <ligand>
        <name>L-glutamate</name>
        <dbReference type="ChEBI" id="CHEBI:29985"/>
    </ligand>
</feature>
<dbReference type="Gene3D" id="1.10.246.130">
    <property type="match status" value="1"/>
</dbReference>
<evidence type="ECO:0000313" key="8">
    <source>
        <dbReference type="Proteomes" id="UP000824540"/>
    </source>
</evidence>
<dbReference type="FunFam" id="1.10.246.130:FF:000002">
    <property type="entry name" value="glutathione hydrolase 1 proenzyme"/>
    <property type="match status" value="1"/>
</dbReference>
<dbReference type="GO" id="GO:0002682">
    <property type="term" value="P:regulation of immune system process"/>
    <property type="evidence" value="ECO:0007669"/>
    <property type="project" value="TreeGrafter"/>
</dbReference>
<dbReference type="FunFam" id="3.60.20.40:FF:000001">
    <property type="entry name" value="Gamma-glutamyltranspeptidase 1"/>
    <property type="match status" value="1"/>
</dbReference>
<dbReference type="PRINTS" id="PR01210">
    <property type="entry name" value="GGTRANSPTASE"/>
</dbReference>
<feature type="binding site" evidence="5">
    <location>
        <begin position="434"/>
        <end position="436"/>
    </location>
    <ligand>
        <name>L-glutamate</name>
        <dbReference type="ChEBI" id="CHEBI:29985"/>
    </ligand>
</feature>
<dbReference type="GO" id="GO:0006751">
    <property type="term" value="P:glutathione catabolic process"/>
    <property type="evidence" value="ECO:0007669"/>
    <property type="project" value="UniProtKB-UniRule"/>
</dbReference>
<evidence type="ECO:0000256" key="4">
    <source>
        <dbReference type="PIRSR" id="PIRSR600101-1"/>
    </source>
</evidence>
<keyword evidence="6" id="KW-0808">Transferase</keyword>
<keyword evidence="6" id="KW-0012">Acyltransferase</keyword>
<sequence>MDNRYNILDDIESSIMRSFQNMESLFLSNKMVQKSIVVGLTVLLLAVVCIFIGVYFGVEKRQTSSSSSHSYSKAAVAADAGPCSEIGRDTLQKGGSAVDASIAALLCVGLLNAHSMGIGGGLFFTIYSASTGKVETIDARETAPKLANENMFGEDAQLARKGGLSIAVPGEIRGYSLAHQRHGRLPWKDLFTPSIRLARDGFRVRKALASAIAGNEETILSDEALREVFCDSDNNTLKEGDTIKFPKLADTYQRIADEGPEAFYSGEIAQNIVNDIQAAGGIITLEDLRDYKPVLDESPLMIKIGDYNMGVPNAPSSGPVLGLILHILHGFNFTSASVSTTEAKIITYHRIVEAFRFAYGQRSRLGDPAYLNITELIGNMTSEDFADRLRLMITDSTTHPPKYYDPEFYLPENHGTAHLSVVAEDGSAVAATSTINHHFGSKVRSRSTGIILNNEMDDFSSPNITNGFGVPPSPNNFIRPGKRPLSSMVPAILFDKDNRVKMVVGGSGGTKITTATALVILNALFFDYDLKKAVTEPRLHNQLSPNSTLAESGFPETTGRVATLPGTDHLDHSSTLRNAPKTGWIAIMVLACYGLYLDQNHEPN</sequence>